<reference evidence="1" key="1">
    <citation type="submission" date="2021-02" db="EMBL/GenBank/DDBJ databases">
        <title>Genome sequence Cadophora malorum strain M34.</title>
        <authorList>
            <person name="Stefanovic E."/>
            <person name="Vu D."/>
            <person name="Scully C."/>
            <person name="Dijksterhuis J."/>
            <person name="Roader J."/>
            <person name="Houbraken J."/>
        </authorList>
    </citation>
    <scope>NUCLEOTIDE SEQUENCE</scope>
    <source>
        <strain evidence="1">M34</strain>
    </source>
</reference>
<evidence type="ECO:0000313" key="2">
    <source>
        <dbReference type="Proteomes" id="UP000664132"/>
    </source>
</evidence>
<sequence length="164" mass="16911">MITIPKNIPTSVALIAISLTDFKFPPENPADPLVSSRGATETDALGALVTKLPATAVEVVTNVAVAVVGRTGALAPVVLNVPIIVVLTVETVVEIVVVEQSVQELQDVHSASHSLLSHVPLVVQPGQFGPGHLSSGQEPEPHGPAVPVGHGPLSYQVCVPLVLQ</sequence>
<keyword evidence="2" id="KW-1185">Reference proteome</keyword>
<dbReference type="Proteomes" id="UP000664132">
    <property type="component" value="Unassembled WGS sequence"/>
</dbReference>
<comment type="caution">
    <text evidence="1">The sequence shown here is derived from an EMBL/GenBank/DDBJ whole genome shotgun (WGS) entry which is preliminary data.</text>
</comment>
<proteinExistence type="predicted"/>
<dbReference type="EMBL" id="JAFJYH010000206">
    <property type="protein sequence ID" value="KAG4415841.1"/>
    <property type="molecule type" value="Genomic_DNA"/>
</dbReference>
<evidence type="ECO:0000313" key="1">
    <source>
        <dbReference type="EMBL" id="KAG4415841.1"/>
    </source>
</evidence>
<name>A0A8H7W2Z3_9HELO</name>
<gene>
    <name evidence="1" type="ORF">IFR04_011021</name>
</gene>
<protein>
    <submittedName>
        <fullName evidence="1">Uncharacterized protein</fullName>
    </submittedName>
</protein>
<accession>A0A8H7W2Z3</accession>
<dbReference type="OrthoDB" id="10606422at2759"/>
<dbReference type="AlphaFoldDB" id="A0A8H7W2Z3"/>
<organism evidence="1 2">
    <name type="scientific">Cadophora malorum</name>
    <dbReference type="NCBI Taxonomy" id="108018"/>
    <lineage>
        <taxon>Eukaryota</taxon>
        <taxon>Fungi</taxon>
        <taxon>Dikarya</taxon>
        <taxon>Ascomycota</taxon>
        <taxon>Pezizomycotina</taxon>
        <taxon>Leotiomycetes</taxon>
        <taxon>Helotiales</taxon>
        <taxon>Ploettnerulaceae</taxon>
        <taxon>Cadophora</taxon>
    </lineage>
</organism>